<evidence type="ECO:0000256" key="6">
    <source>
        <dbReference type="ARBA" id="ARBA00022485"/>
    </source>
</evidence>
<dbReference type="Proteomes" id="UP000318538">
    <property type="component" value="Chromosome"/>
</dbReference>
<keyword evidence="19" id="KW-1185">Reference proteome</keyword>
<evidence type="ECO:0000256" key="5">
    <source>
        <dbReference type="ARBA" id="ARBA00022363"/>
    </source>
</evidence>
<dbReference type="PANTHER" id="PTHR30538">
    <property type="entry name" value="LYSINE 2,3-AMINOMUTASE-RELATED"/>
    <property type="match status" value="1"/>
</dbReference>
<gene>
    <name evidence="18" type="primary">epmB</name>
    <name evidence="18" type="ORF">K227x_25410</name>
</gene>
<accession>A0A517NAK1</accession>
<dbReference type="PANTHER" id="PTHR30538:SF1">
    <property type="entry name" value="L-LYSINE 2,3-AMINOMUTASE"/>
    <property type="match status" value="1"/>
</dbReference>
<dbReference type="Gene3D" id="3.20.20.70">
    <property type="entry name" value="Aldolase class I"/>
    <property type="match status" value="1"/>
</dbReference>
<evidence type="ECO:0000256" key="7">
    <source>
        <dbReference type="ARBA" id="ARBA00022691"/>
    </source>
</evidence>
<proteinExistence type="inferred from homology"/>
<dbReference type="NCBIfam" id="TIGR03821">
    <property type="entry name" value="EFP_modif_epmB"/>
    <property type="match status" value="1"/>
</dbReference>
<dbReference type="CDD" id="cd01335">
    <property type="entry name" value="Radical_SAM"/>
    <property type="match status" value="1"/>
</dbReference>
<evidence type="ECO:0000256" key="15">
    <source>
        <dbReference type="PIRSR" id="PIRSR603739-50"/>
    </source>
</evidence>
<evidence type="ECO:0000313" key="18">
    <source>
        <dbReference type="EMBL" id="QDT04152.1"/>
    </source>
</evidence>
<comment type="similarity">
    <text evidence="4">Belongs to the radical SAM superfamily. KamA family.</text>
</comment>
<feature type="compositionally biased region" description="Polar residues" evidence="16">
    <location>
        <begin position="21"/>
        <end position="31"/>
    </location>
</feature>
<dbReference type="SFLD" id="SFLDG01070">
    <property type="entry name" value="PLP-dependent"/>
    <property type="match status" value="1"/>
</dbReference>
<evidence type="ECO:0000256" key="13">
    <source>
        <dbReference type="ARBA" id="ARBA00030756"/>
    </source>
</evidence>
<dbReference type="Pfam" id="PF04055">
    <property type="entry name" value="Radical_SAM"/>
    <property type="match status" value="1"/>
</dbReference>
<evidence type="ECO:0000256" key="12">
    <source>
        <dbReference type="ARBA" id="ARBA00023235"/>
    </source>
</evidence>
<evidence type="ECO:0000256" key="16">
    <source>
        <dbReference type="SAM" id="MobiDB-lite"/>
    </source>
</evidence>
<dbReference type="SFLD" id="SFLDS00029">
    <property type="entry name" value="Radical_SAM"/>
    <property type="match status" value="1"/>
</dbReference>
<dbReference type="KEGG" id="rlc:K227x_25410"/>
<dbReference type="AlphaFoldDB" id="A0A517NAK1"/>
<feature type="binding site" evidence="14">
    <location>
        <position position="176"/>
    </location>
    <ligand>
        <name>[4Fe-4S] cluster</name>
        <dbReference type="ChEBI" id="CHEBI:49883"/>
        <note>4Fe-4S-S-AdoMet</note>
    </ligand>
</feature>
<keyword evidence="10" id="KW-0408">Iron</keyword>
<dbReference type="InterPro" id="IPR003739">
    <property type="entry name" value="Lys_aminomutase/Glu_NH3_mut"/>
</dbReference>
<keyword evidence="7" id="KW-0949">S-adenosyl-L-methionine</keyword>
<keyword evidence="12 18" id="KW-0413">Isomerase</keyword>
<dbReference type="GO" id="GO:0051539">
    <property type="term" value="F:4 iron, 4 sulfur cluster binding"/>
    <property type="evidence" value="ECO:0007669"/>
    <property type="project" value="UniProtKB-KW"/>
</dbReference>
<dbReference type="PIRSF" id="PIRSF004911">
    <property type="entry name" value="DUF160"/>
    <property type="match status" value="1"/>
</dbReference>
<name>A0A517NAK1_9BACT</name>
<comment type="cofactor">
    <cofactor evidence="2 15">
        <name>pyridoxal 5'-phosphate</name>
        <dbReference type="ChEBI" id="CHEBI:597326"/>
    </cofactor>
</comment>
<dbReference type="EMBL" id="CP036525">
    <property type="protein sequence ID" value="QDT04152.1"/>
    <property type="molecule type" value="Genomic_DNA"/>
</dbReference>
<keyword evidence="8 14" id="KW-0479">Metal-binding</keyword>
<evidence type="ECO:0000256" key="8">
    <source>
        <dbReference type="ARBA" id="ARBA00022723"/>
    </source>
</evidence>
<organism evidence="18 19">
    <name type="scientific">Rubripirellula lacrimiformis</name>
    <dbReference type="NCBI Taxonomy" id="1930273"/>
    <lineage>
        <taxon>Bacteria</taxon>
        <taxon>Pseudomonadati</taxon>
        <taxon>Planctomycetota</taxon>
        <taxon>Planctomycetia</taxon>
        <taxon>Pirellulales</taxon>
        <taxon>Pirellulaceae</taxon>
        <taxon>Rubripirellula</taxon>
    </lineage>
</organism>
<dbReference type="SUPFAM" id="SSF102114">
    <property type="entry name" value="Radical SAM enzymes"/>
    <property type="match status" value="1"/>
</dbReference>
<dbReference type="GO" id="GO:0016853">
    <property type="term" value="F:isomerase activity"/>
    <property type="evidence" value="ECO:0007669"/>
    <property type="project" value="UniProtKB-KW"/>
</dbReference>
<evidence type="ECO:0000256" key="14">
    <source>
        <dbReference type="PIRSR" id="PIRSR004911-1"/>
    </source>
</evidence>
<evidence type="ECO:0000256" key="1">
    <source>
        <dbReference type="ARBA" id="ARBA00001352"/>
    </source>
</evidence>
<evidence type="ECO:0000256" key="2">
    <source>
        <dbReference type="ARBA" id="ARBA00001933"/>
    </source>
</evidence>
<feature type="modified residue" description="N6-(pyridoxal phosphate)lysine" evidence="15">
    <location>
        <position position="381"/>
    </location>
</feature>
<feature type="region of interest" description="Disordered" evidence="16">
    <location>
        <begin position="9"/>
        <end position="31"/>
    </location>
</feature>
<keyword evidence="9 15" id="KW-0663">Pyridoxal phosphate</keyword>
<evidence type="ECO:0000256" key="10">
    <source>
        <dbReference type="ARBA" id="ARBA00023004"/>
    </source>
</evidence>
<evidence type="ECO:0000256" key="9">
    <source>
        <dbReference type="ARBA" id="ARBA00022898"/>
    </source>
</evidence>
<feature type="binding site" evidence="14">
    <location>
        <position position="173"/>
    </location>
    <ligand>
        <name>[4Fe-4S] cluster</name>
        <dbReference type="ChEBI" id="CHEBI:49883"/>
        <note>4Fe-4S-S-AdoMet</note>
    </ligand>
</feature>
<dbReference type="InterPro" id="IPR007197">
    <property type="entry name" value="rSAM"/>
</dbReference>
<evidence type="ECO:0000313" key="19">
    <source>
        <dbReference type="Proteomes" id="UP000318538"/>
    </source>
</evidence>
<evidence type="ECO:0000256" key="3">
    <source>
        <dbReference type="ARBA" id="ARBA00001966"/>
    </source>
</evidence>
<dbReference type="GO" id="GO:0046872">
    <property type="term" value="F:metal ion binding"/>
    <property type="evidence" value="ECO:0007669"/>
    <property type="project" value="UniProtKB-KW"/>
</dbReference>
<keyword evidence="6 14" id="KW-0004">4Fe-4S</keyword>
<reference evidence="18 19" key="1">
    <citation type="submission" date="2019-02" db="EMBL/GenBank/DDBJ databases">
        <title>Deep-cultivation of Planctomycetes and their phenomic and genomic characterization uncovers novel biology.</title>
        <authorList>
            <person name="Wiegand S."/>
            <person name="Jogler M."/>
            <person name="Boedeker C."/>
            <person name="Pinto D."/>
            <person name="Vollmers J."/>
            <person name="Rivas-Marin E."/>
            <person name="Kohn T."/>
            <person name="Peeters S.H."/>
            <person name="Heuer A."/>
            <person name="Rast P."/>
            <person name="Oberbeckmann S."/>
            <person name="Bunk B."/>
            <person name="Jeske O."/>
            <person name="Meyerdierks A."/>
            <person name="Storesund J.E."/>
            <person name="Kallscheuer N."/>
            <person name="Luecker S."/>
            <person name="Lage O.M."/>
            <person name="Pohl T."/>
            <person name="Merkel B.J."/>
            <person name="Hornburger P."/>
            <person name="Mueller R.-W."/>
            <person name="Bruemmer F."/>
            <person name="Labrenz M."/>
            <person name="Spormann A.M."/>
            <person name="Op den Camp H."/>
            <person name="Overmann J."/>
            <person name="Amann R."/>
            <person name="Jetten M.S.M."/>
            <person name="Mascher T."/>
            <person name="Medema M.H."/>
            <person name="Devos D.P."/>
            <person name="Kaster A.-K."/>
            <person name="Ovreas L."/>
            <person name="Rohde M."/>
            <person name="Galperin M.Y."/>
            <person name="Jogler C."/>
        </authorList>
    </citation>
    <scope>NUCLEOTIDE SEQUENCE [LARGE SCALE GENOMIC DNA]</scope>
    <source>
        <strain evidence="18 19">K22_7</strain>
    </source>
</reference>
<dbReference type="InterPro" id="IPR022462">
    <property type="entry name" value="EpmB"/>
</dbReference>
<feature type="binding site" evidence="14">
    <location>
        <position position="169"/>
    </location>
    <ligand>
        <name>[4Fe-4S] cluster</name>
        <dbReference type="ChEBI" id="CHEBI:49883"/>
        <note>4Fe-4S-S-AdoMet</note>
    </ligand>
</feature>
<dbReference type="InterPro" id="IPR058240">
    <property type="entry name" value="rSAM_sf"/>
</dbReference>
<dbReference type="NCBIfam" id="TIGR00238">
    <property type="entry name" value="KamA family radical SAM protein"/>
    <property type="match status" value="1"/>
</dbReference>
<feature type="domain" description="Radical SAM core" evidence="17">
    <location>
        <begin position="155"/>
        <end position="367"/>
    </location>
</feature>
<evidence type="ECO:0000256" key="11">
    <source>
        <dbReference type="ARBA" id="ARBA00023014"/>
    </source>
</evidence>
<dbReference type="PROSITE" id="PS51918">
    <property type="entry name" value="RADICAL_SAM"/>
    <property type="match status" value="1"/>
</dbReference>
<sequence>MRGISLIRVTENDRNEHPAVQPSQAEFPGSTNQVGEILTGTTDLVPVPSQSPQNPENPGVCGEVSWQTAMKRAIRRSNQLRAAVGLPVTAEPHAEADFPTFAPLEYVRRMIPGDPHDPLLRQVLPIAAEDQTDQPGFSSDPVGDMGALVAGGLLHKYHGRALVVTTGACGVHCRYCFRREFPYSESGSQNQDYAPAIEYLSRKTDIDEVILSGGDPLTLVDDKIDRLLSQLEAIPHLRRLRIHSRMPIVIPQRITELLVRRLRQSRLATWMVVHANHPAELDHHVIDACGRLVDAGIPVLNQAVLLRGVNDDADTLESLCRRLVDHRIQPYYLHQLDRVTGAAHFEVSEAEGQSLVDTLRTRLPGYAVPTYVIEQSGQASKTPIP</sequence>
<dbReference type="SFLD" id="SFLDF00314">
    <property type="entry name" value="L-lysine_2_3-aminomutase_(yjeK"/>
    <property type="match status" value="1"/>
</dbReference>
<keyword evidence="11 14" id="KW-0411">Iron-sulfur</keyword>
<comment type="catalytic activity">
    <reaction evidence="1">
        <text>L-lysine = D-beta-lysine</text>
        <dbReference type="Rhea" id="RHEA:44148"/>
        <dbReference type="ChEBI" id="CHEBI:32551"/>
        <dbReference type="ChEBI" id="CHEBI:84138"/>
    </reaction>
</comment>
<protein>
    <recommendedName>
        <fullName evidence="5">L-lysine 2,3-aminomutase</fullName>
    </recommendedName>
    <alternativeName>
        <fullName evidence="13">EF-P post-translational modification enzyme B</fullName>
    </alternativeName>
</protein>
<evidence type="ECO:0000259" key="17">
    <source>
        <dbReference type="PROSITE" id="PS51918"/>
    </source>
</evidence>
<dbReference type="InterPro" id="IPR013785">
    <property type="entry name" value="Aldolase_TIM"/>
</dbReference>
<evidence type="ECO:0000256" key="4">
    <source>
        <dbReference type="ARBA" id="ARBA00008703"/>
    </source>
</evidence>
<comment type="cofactor">
    <cofactor evidence="3">
        <name>[4Fe-4S] cluster</name>
        <dbReference type="ChEBI" id="CHEBI:49883"/>
    </cofactor>
</comment>